<keyword evidence="9" id="KW-0028">Amino-acid biosynthesis</keyword>
<dbReference type="PROSITE" id="PS50975">
    <property type="entry name" value="ATP_GRASP"/>
    <property type="match status" value="2"/>
</dbReference>
<dbReference type="SUPFAM" id="SSF52317">
    <property type="entry name" value="Class I glutamine amidotransferase-like"/>
    <property type="match status" value="1"/>
</dbReference>
<dbReference type="Pfam" id="PF02142">
    <property type="entry name" value="MGS"/>
    <property type="match status" value="1"/>
</dbReference>
<comment type="catalytic activity">
    <reaction evidence="23">
        <text>(S)-dihydroorotate + H2O = N-carbamoyl-L-aspartate + H(+)</text>
        <dbReference type="Rhea" id="RHEA:24296"/>
        <dbReference type="ChEBI" id="CHEBI:15377"/>
        <dbReference type="ChEBI" id="CHEBI:15378"/>
        <dbReference type="ChEBI" id="CHEBI:30864"/>
        <dbReference type="ChEBI" id="CHEBI:32814"/>
        <dbReference type="EC" id="3.5.2.3"/>
    </reaction>
</comment>
<evidence type="ECO:0000256" key="14">
    <source>
        <dbReference type="ARBA" id="ARBA00022801"/>
    </source>
</evidence>
<evidence type="ECO:0000256" key="4">
    <source>
        <dbReference type="ARBA" id="ARBA00009799"/>
    </source>
</evidence>
<dbReference type="InterPro" id="IPR036914">
    <property type="entry name" value="MGS-like_dom_sf"/>
</dbReference>
<keyword evidence="18" id="KW-0464">Manganese</keyword>
<name>A0A158Q9G2_ENTVE</name>
<dbReference type="SMART" id="SM00851">
    <property type="entry name" value="MGS"/>
    <property type="match status" value="1"/>
</dbReference>
<dbReference type="Pfam" id="PF02787">
    <property type="entry name" value="CPSase_L_D3"/>
    <property type="match status" value="1"/>
</dbReference>
<evidence type="ECO:0000256" key="12">
    <source>
        <dbReference type="ARBA" id="ARBA00022737"/>
    </source>
</evidence>
<keyword evidence="13 26" id="KW-0547">Nucleotide-binding</keyword>
<dbReference type="InterPro" id="IPR006132">
    <property type="entry name" value="Asp/Orn_carbamoyltranf_P-bd"/>
</dbReference>
<dbReference type="CDD" id="cd01316">
    <property type="entry name" value="CAD_DHOase"/>
    <property type="match status" value="1"/>
</dbReference>
<dbReference type="FunFam" id="3.40.50.1380:FF:000005">
    <property type="entry name" value="CAD protein-like isoform X1"/>
    <property type="match status" value="1"/>
</dbReference>
<dbReference type="SUPFAM" id="SSF48108">
    <property type="entry name" value="Carbamoyl phosphate synthetase, large subunit connection domain"/>
    <property type="match status" value="1"/>
</dbReference>
<evidence type="ECO:0000256" key="19">
    <source>
        <dbReference type="ARBA" id="ARBA00043968"/>
    </source>
</evidence>
<evidence type="ECO:0000259" key="27">
    <source>
        <dbReference type="PROSITE" id="PS50975"/>
    </source>
</evidence>
<feature type="domain" description="ATP-grasp" evidence="27">
    <location>
        <begin position="1060"/>
        <end position="1248"/>
    </location>
</feature>
<evidence type="ECO:0000256" key="21">
    <source>
        <dbReference type="ARBA" id="ARBA00044063"/>
    </source>
</evidence>
<dbReference type="Pfam" id="PF25596">
    <property type="entry name" value="CPSase_L_D1"/>
    <property type="match status" value="2"/>
</dbReference>
<evidence type="ECO:0000313" key="30">
    <source>
        <dbReference type="Proteomes" id="UP000274131"/>
    </source>
</evidence>
<dbReference type="EC" id="3.5.2.3" evidence="6"/>
<evidence type="ECO:0000256" key="5">
    <source>
        <dbReference type="ARBA" id="ARBA00012738"/>
    </source>
</evidence>
<evidence type="ECO:0000256" key="20">
    <source>
        <dbReference type="ARBA" id="ARBA00043998"/>
    </source>
</evidence>
<dbReference type="Gene3D" id="3.20.20.140">
    <property type="entry name" value="Metal-dependent hydrolases"/>
    <property type="match status" value="1"/>
</dbReference>
<dbReference type="Gene3D" id="1.10.1030.10">
    <property type="entry name" value="Carbamoyl-phosphate synthetase, large subunit oligomerisation domain"/>
    <property type="match status" value="1"/>
</dbReference>
<dbReference type="PRINTS" id="PR00098">
    <property type="entry name" value="CPSASE"/>
</dbReference>
<dbReference type="Pfam" id="PF12890">
    <property type="entry name" value="DHOase"/>
    <property type="match status" value="1"/>
</dbReference>
<dbReference type="NCBIfam" id="NF003671">
    <property type="entry name" value="PRK05294.1"/>
    <property type="match status" value="1"/>
</dbReference>
<evidence type="ECO:0000256" key="16">
    <source>
        <dbReference type="ARBA" id="ARBA00022962"/>
    </source>
</evidence>
<evidence type="ECO:0000256" key="18">
    <source>
        <dbReference type="ARBA" id="ARBA00023211"/>
    </source>
</evidence>
<dbReference type="SUPFAM" id="SSF52021">
    <property type="entry name" value="Carbamoyl phosphate synthetase, small subunit N-terminal domain"/>
    <property type="match status" value="1"/>
</dbReference>
<dbReference type="GO" id="GO:0006541">
    <property type="term" value="P:glutamine metabolic process"/>
    <property type="evidence" value="ECO:0007669"/>
    <property type="project" value="InterPro"/>
</dbReference>
<keyword evidence="8" id="KW-0436">Ligase</keyword>
<dbReference type="SUPFAM" id="SSF52440">
    <property type="entry name" value="PreATP-grasp domain"/>
    <property type="match status" value="2"/>
</dbReference>
<dbReference type="InterPro" id="IPR006275">
    <property type="entry name" value="CPSase_lsu"/>
</dbReference>
<evidence type="ECO:0000256" key="2">
    <source>
        <dbReference type="ARBA" id="ARBA00004880"/>
    </source>
</evidence>
<evidence type="ECO:0000256" key="8">
    <source>
        <dbReference type="ARBA" id="ARBA00022598"/>
    </source>
</evidence>
<dbReference type="InterPro" id="IPR036480">
    <property type="entry name" value="CarbP_synth_ssu_N_sf"/>
</dbReference>
<keyword evidence="15 26" id="KW-0067">ATP-binding</keyword>
<dbReference type="SMART" id="SM01096">
    <property type="entry name" value="CPSase_L_D3"/>
    <property type="match status" value="1"/>
</dbReference>
<dbReference type="STRING" id="51028.A0A158Q9G2"/>
<feature type="domain" description="ATP-grasp" evidence="27">
    <location>
        <begin position="518"/>
        <end position="699"/>
    </location>
</feature>
<dbReference type="GO" id="GO:0006526">
    <property type="term" value="P:L-arginine biosynthetic process"/>
    <property type="evidence" value="ECO:0007669"/>
    <property type="project" value="UniProtKB-KW"/>
</dbReference>
<dbReference type="Gene3D" id="3.50.30.20">
    <property type="entry name" value="Carbamoyl-phosphate synthase small subunit, N-terminal domain"/>
    <property type="match status" value="1"/>
</dbReference>
<dbReference type="PRINTS" id="PR00101">
    <property type="entry name" value="ATCASE"/>
</dbReference>
<dbReference type="InterPro" id="IPR035686">
    <property type="entry name" value="CPSase_GATase1"/>
</dbReference>
<dbReference type="PRINTS" id="PR00099">
    <property type="entry name" value="CPSGATASE"/>
</dbReference>
<dbReference type="InterPro" id="IPR006130">
    <property type="entry name" value="Asp/Orn_carbamoylTrfase"/>
</dbReference>
<dbReference type="InterPro" id="IPR006131">
    <property type="entry name" value="Asp_carbamoyltransf_Asp/Orn-bd"/>
</dbReference>
<dbReference type="InterPro" id="IPR029062">
    <property type="entry name" value="Class_I_gatase-like"/>
</dbReference>
<dbReference type="Gene3D" id="3.40.50.1380">
    <property type="entry name" value="Methylglyoxal synthase-like domain"/>
    <property type="match status" value="1"/>
</dbReference>
<dbReference type="InterPro" id="IPR005480">
    <property type="entry name" value="CPSase_lsu_oligo"/>
</dbReference>
<evidence type="ECO:0000256" key="17">
    <source>
        <dbReference type="ARBA" id="ARBA00022975"/>
    </source>
</evidence>
<evidence type="ECO:0000256" key="7">
    <source>
        <dbReference type="ARBA" id="ARBA00022571"/>
    </source>
</evidence>
<dbReference type="InterPro" id="IPR036901">
    <property type="entry name" value="Asp/Orn_carbamoylTrfase_sf"/>
</dbReference>
<keyword evidence="7" id="KW-0055">Arginine biosynthesis</keyword>
<dbReference type="InterPro" id="IPR058047">
    <property type="entry name" value="CPSase_preATP-grasp"/>
</dbReference>
<evidence type="ECO:0000256" key="11">
    <source>
        <dbReference type="ARBA" id="ARBA00022723"/>
    </source>
</evidence>
<dbReference type="NCBIfam" id="TIGR01369">
    <property type="entry name" value="CPSaseII_lrg"/>
    <property type="match status" value="1"/>
</dbReference>
<dbReference type="FunFam" id="3.20.20.140:FF:000036">
    <property type="entry name" value="Carbamoyl-phosphate synthase large chain"/>
    <property type="match status" value="1"/>
</dbReference>
<accession>A0A158Q9G2</accession>
<dbReference type="InterPro" id="IPR002474">
    <property type="entry name" value="CarbamoylP_synth_ssu_N"/>
</dbReference>
<dbReference type="InterPro" id="IPR017926">
    <property type="entry name" value="GATASE"/>
</dbReference>
<dbReference type="EC" id="6.3.5.5" evidence="5"/>
<keyword evidence="30" id="KW-1185">Reference proteome</keyword>
<dbReference type="FunFam" id="3.30.470.20:FF:000001">
    <property type="entry name" value="Carbamoyl-phosphate synthase large chain"/>
    <property type="match status" value="1"/>
</dbReference>
<dbReference type="Pfam" id="PF02786">
    <property type="entry name" value="CPSase_L_D2"/>
    <property type="match status" value="2"/>
</dbReference>
<dbReference type="GO" id="GO:0005951">
    <property type="term" value="C:carbamoyl-phosphate synthase complex"/>
    <property type="evidence" value="ECO:0007669"/>
    <property type="project" value="TreeGrafter"/>
</dbReference>
<dbReference type="InterPro" id="IPR002195">
    <property type="entry name" value="Dihydroorotase_CS"/>
</dbReference>
<dbReference type="SMART" id="SM01097">
    <property type="entry name" value="CPSase_sm_chain"/>
    <property type="match status" value="1"/>
</dbReference>
<dbReference type="SUPFAM" id="SSF53671">
    <property type="entry name" value="Aspartate/ornithine carbamoyltransferase"/>
    <property type="match status" value="1"/>
</dbReference>
<dbReference type="GO" id="GO:0005524">
    <property type="term" value="F:ATP binding"/>
    <property type="evidence" value="ECO:0007669"/>
    <property type="project" value="UniProtKB-UniRule"/>
</dbReference>
<evidence type="ECO:0000256" key="13">
    <source>
        <dbReference type="ARBA" id="ARBA00022741"/>
    </source>
</evidence>
<dbReference type="FunFam" id="3.30.470.20:FF:000026">
    <property type="entry name" value="Carbamoyl-phosphate synthase large chain"/>
    <property type="match status" value="1"/>
</dbReference>
<protein>
    <recommendedName>
        <fullName evidence="25">Carbamoyl phosphate synthase arginine-specific large chain</fullName>
        <ecNumber evidence="6">3.5.2.3</ecNumber>
        <ecNumber evidence="21">6.3.4.16</ecNumber>
        <ecNumber evidence="5">6.3.5.5</ecNumber>
    </recommendedName>
</protein>
<evidence type="ECO:0000256" key="24">
    <source>
        <dbReference type="ARBA" id="ARBA00048816"/>
    </source>
</evidence>
<dbReference type="SUPFAM" id="SSF51556">
    <property type="entry name" value="Metallo-dependent hydrolases"/>
    <property type="match status" value="1"/>
</dbReference>
<dbReference type="GO" id="GO:0004151">
    <property type="term" value="F:dihydroorotase activity"/>
    <property type="evidence" value="ECO:0007669"/>
    <property type="project" value="UniProtKB-EC"/>
</dbReference>
<dbReference type="SUPFAM" id="SSF51338">
    <property type="entry name" value="Composite domain of metallo-dependent hydrolases"/>
    <property type="match status" value="1"/>
</dbReference>
<reference evidence="29 30" key="2">
    <citation type="submission" date="2018-10" db="EMBL/GenBank/DDBJ databases">
        <authorList>
            <consortium name="Pathogen Informatics"/>
        </authorList>
    </citation>
    <scope>NUCLEOTIDE SEQUENCE [LARGE SCALE GENOMIC DNA]</scope>
</reference>
<dbReference type="InterPro" id="IPR036897">
    <property type="entry name" value="CarbamoylP_synth_lsu_oligo_sf"/>
</dbReference>
<gene>
    <name evidence="29" type="ORF">EVEC_LOCUS1653</name>
</gene>
<dbReference type="NCBIfam" id="TIGR01368">
    <property type="entry name" value="CPSaseIIsmall"/>
    <property type="match status" value="1"/>
</dbReference>
<dbReference type="NCBIfam" id="NF009455">
    <property type="entry name" value="PRK12815.1"/>
    <property type="match status" value="1"/>
</dbReference>
<evidence type="ECO:0000313" key="31">
    <source>
        <dbReference type="WBParaSite" id="EVEC_0000194501-mRNA-1"/>
    </source>
</evidence>
<dbReference type="PROSITE" id="PS00867">
    <property type="entry name" value="CPSASE_2"/>
    <property type="match status" value="2"/>
</dbReference>
<dbReference type="PANTHER" id="PTHR11405">
    <property type="entry name" value="CARBAMOYLTRANSFERASE FAMILY MEMBER"/>
    <property type="match status" value="1"/>
</dbReference>
<dbReference type="CDD" id="cd01744">
    <property type="entry name" value="GATase1_CPSase"/>
    <property type="match status" value="1"/>
</dbReference>
<keyword evidence="17" id="KW-0665">Pyrimidine biosynthesis</keyword>
<evidence type="ECO:0000259" key="28">
    <source>
        <dbReference type="PROSITE" id="PS51855"/>
    </source>
</evidence>
<dbReference type="SUPFAM" id="SSF56059">
    <property type="entry name" value="Glutathione synthetase ATP-binding domain-like"/>
    <property type="match status" value="2"/>
</dbReference>
<dbReference type="PANTHER" id="PTHR11405:SF5">
    <property type="entry name" value="CAD PROTEIN"/>
    <property type="match status" value="1"/>
</dbReference>
<dbReference type="InterPro" id="IPR006274">
    <property type="entry name" value="CarbamoylP_synth_ssu"/>
</dbReference>
<evidence type="ECO:0000256" key="23">
    <source>
        <dbReference type="ARBA" id="ARBA00048492"/>
    </source>
</evidence>
<dbReference type="Proteomes" id="UP000274131">
    <property type="component" value="Unassembled WGS sequence"/>
</dbReference>
<proteinExistence type="inferred from homology"/>
<keyword evidence="11" id="KW-0479">Metal-binding</keyword>
<dbReference type="Gene3D" id="3.40.50.20">
    <property type="match status" value="2"/>
</dbReference>
<comment type="pathway">
    <text evidence="3">Amino-acid biosynthesis; L-arginine biosynthesis; carbamoyl phosphate from bicarbonate: step 1/1.</text>
</comment>
<dbReference type="InterPro" id="IPR032466">
    <property type="entry name" value="Metal_Hydrolase"/>
</dbReference>
<evidence type="ECO:0000256" key="9">
    <source>
        <dbReference type="ARBA" id="ARBA00022605"/>
    </source>
</evidence>
<evidence type="ECO:0000256" key="15">
    <source>
        <dbReference type="ARBA" id="ARBA00022840"/>
    </source>
</evidence>
<dbReference type="GO" id="GO:0006207">
    <property type="term" value="P:'de novo' pyrimidine nucleobase biosynthetic process"/>
    <property type="evidence" value="ECO:0007669"/>
    <property type="project" value="InterPro"/>
</dbReference>
<evidence type="ECO:0000256" key="6">
    <source>
        <dbReference type="ARBA" id="ARBA00012860"/>
    </source>
</evidence>
<dbReference type="PROSITE" id="PS51273">
    <property type="entry name" value="GATASE_TYPE_1"/>
    <property type="match status" value="1"/>
</dbReference>
<dbReference type="Gene3D" id="3.40.50.1370">
    <property type="entry name" value="Aspartate/ornithine carbamoyltransferase"/>
    <property type="match status" value="3"/>
</dbReference>
<dbReference type="InterPro" id="IPR011607">
    <property type="entry name" value="MGS-like_dom"/>
</dbReference>
<dbReference type="CDD" id="cd01423">
    <property type="entry name" value="MGS_CPS_I_III"/>
    <property type="match status" value="1"/>
</dbReference>
<dbReference type="GO" id="GO:0046872">
    <property type="term" value="F:metal ion binding"/>
    <property type="evidence" value="ECO:0007669"/>
    <property type="project" value="UniProtKB-KW"/>
</dbReference>
<comment type="cofactor">
    <cofactor evidence="1">
        <name>Zn(2+)</name>
        <dbReference type="ChEBI" id="CHEBI:29105"/>
    </cofactor>
</comment>
<dbReference type="InterPro" id="IPR011761">
    <property type="entry name" value="ATP-grasp"/>
</dbReference>
<comment type="catalytic activity">
    <reaction evidence="24">
        <text>hydrogencarbonate + L-glutamine + 2 ATP + H2O = carbamoyl phosphate + L-glutamate + 2 ADP + phosphate + 2 H(+)</text>
        <dbReference type="Rhea" id="RHEA:18633"/>
        <dbReference type="ChEBI" id="CHEBI:15377"/>
        <dbReference type="ChEBI" id="CHEBI:15378"/>
        <dbReference type="ChEBI" id="CHEBI:17544"/>
        <dbReference type="ChEBI" id="CHEBI:29985"/>
        <dbReference type="ChEBI" id="CHEBI:30616"/>
        <dbReference type="ChEBI" id="CHEBI:43474"/>
        <dbReference type="ChEBI" id="CHEBI:58228"/>
        <dbReference type="ChEBI" id="CHEBI:58359"/>
        <dbReference type="ChEBI" id="CHEBI:456216"/>
        <dbReference type="EC" id="6.3.5.5"/>
    </reaction>
</comment>
<evidence type="ECO:0000313" key="29">
    <source>
        <dbReference type="EMBL" id="VDD86510.1"/>
    </source>
</evidence>
<dbReference type="NCBIfam" id="NF009475">
    <property type="entry name" value="PRK12838.1"/>
    <property type="match status" value="1"/>
</dbReference>
<dbReference type="Pfam" id="PF00988">
    <property type="entry name" value="CPSase_sm_chain"/>
    <property type="match status" value="1"/>
</dbReference>
<dbReference type="FunFam" id="3.40.50.20:FF:000002">
    <property type="entry name" value="Carbamoyl-phosphate synthase large chain"/>
    <property type="match status" value="1"/>
</dbReference>
<feature type="domain" description="MGS-like" evidence="28">
    <location>
        <begin position="1319"/>
        <end position="1498"/>
    </location>
</feature>
<dbReference type="GO" id="GO:0004087">
    <property type="term" value="F:carbamoyl-phosphate synthase (ammonia) activity"/>
    <property type="evidence" value="ECO:0007669"/>
    <property type="project" value="UniProtKB-EC"/>
</dbReference>
<dbReference type="Gene3D" id="3.40.50.880">
    <property type="match status" value="1"/>
</dbReference>
<evidence type="ECO:0000256" key="10">
    <source>
        <dbReference type="ARBA" id="ARBA00022679"/>
    </source>
</evidence>
<dbReference type="Gene3D" id="3.30.470.20">
    <property type="entry name" value="ATP-grasp fold, B domain"/>
    <property type="match status" value="2"/>
</dbReference>
<dbReference type="InterPro" id="IPR011059">
    <property type="entry name" value="Metal-dep_hydrolase_composite"/>
</dbReference>
<dbReference type="WBParaSite" id="EVEC_0000194501-mRNA-1">
    <property type="protein sequence ID" value="EVEC_0000194501-mRNA-1"/>
    <property type="gene ID" value="EVEC_0000194501"/>
</dbReference>
<evidence type="ECO:0000256" key="25">
    <source>
        <dbReference type="ARBA" id="ARBA00074189"/>
    </source>
</evidence>
<dbReference type="Pfam" id="PF02729">
    <property type="entry name" value="OTCace_N"/>
    <property type="match status" value="1"/>
</dbReference>
<comment type="catalytic activity">
    <reaction evidence="22">
        <text>hydrogencarbonate + NH4(+) + 2 ATP = carbamoyl phosphate + 2 ADP + phosphate + 2 H(+)</text>
        <dbReference type="Rhea" id="RHEA:18029"/>
        <dbReference type="ChEBI" id="CHEBI:15378"/>
        <dbReference type="ChEBI" id="CHEBI:17544"/>
        <dbReference type="ChEBI" id="CHEBI:28938"/>
        <dbReference type="ChEBI" id="CHEBI:30616"/>
        <dbReference type="ChEBI" id="CHEBI:43474"/>
        <dbReference type="ChEBI" id="CHEBI:58228"/>
        <dbReference type="ChEBI" id="CHEBI:456216"/>
        <dbReference type="EC" id="6.3.4.16"/>
    </reaction>
</comment>
<dbReference type="PROSITE" id="PS00097">
    <property type="entry name" value="CARBAMOYLTRANSFERASE"/>
    <property type="match status" value="1"/>
</dbReference>
<keyword evidence="14" id="KW-0378">Hydrolase</keyword>
<comment type="similarity">
    <text evidence="4">Belongs to the CarB family.</text>
</comment>
<comment type="similarity">
    <text evidence="20">In the 2nd section; belongs to the CarB family.</text>
</comment>
<dbReference type="OrthoDB" id="434at2759"/>
<evidence type="ECO:0000256" key="22">
    <source>
        <dbReference type="ARBA" id="ARBA00047359"/>
    </source>
</evidence>
<dbReference type="PROSITE" id="PS00866">
    <property type="entry name" value="CPSASE_1"/>
    <property type="match status" value="2"/>
</dbReference>
<dbReference type="Pfam" id="PF00117">
    <property type="entry name" value="GATase"/>
    <property type="match status" value="1"/>
</dbReference>
<dbReference type="SUPFAM" id="SSF52335">
    <property type="entry name" value="Methylglyoxal synthase-like"/>
    <property type="match status" value="1"/>
</dbReference>
<dbReference type="InterPro" id="IPR016185">
    <property type="entry name" value="PreATP-grasp_dom_sf"/>
</dbReference>
<dbReference type="PROSITE" id="PS00483">
    <property type="entry name" value="DIHYDROOROTASE_2"/>
    <property type="match status" value="1"/>
</dbReference>
<dbReference type="InterPro" id="IPR013815">
    <property type="entry name" value="ATP_grasp_subdomain_1"/>
</dbReference>
<dbReference type="GO" id="GO:0004088">
    <property type="term" value="F:carbamoyl-phosphate synthase (glutamine-hydrolyzing) activity"/>
    <property type="evidence" value="ECO:0007669"/>
    <property type="project" value="UniProtKB-EC"/>
</dbReference>
<dbReference type="GO" id="GO:0016743">
    <property type="term" value="F:carboxyl- or carbamoyltransferase activity"/>
    <property type="evidence" value="ECO:0007669"/>
    <property type="project" value="InterPro"/>
</dbReference>
<dbReference type="Gene3D" id="3.30.1490.20">
    <property type="entry name" value="ATP-grasp fold, A domain"/>
    <property type="match status" value="1"/>
</dbReference>
<organism evidence="31">
    <name type="scientific">Enterobius vermicularis</name>
    <name type="common">Human pinworm</name>
    <dbReference type="NCBI Taxonomy" id="51028"/>
    <lineage>
        <taxon>Eukaryota</taxon>
        <taxon>Metazoa</taxon>
        <taxon>Ecdysozoa</taxon>
        <taxon>Nematoda</taxon>
        <taxon>Chromadorea</taxon>
        <taxon>Rhabditida</taxon>
        <taxon>Spirurina</taxon>
        <taxon>Oxyuridomorpha</taxon>
        <taxon>Oxyuroidea</taxon>
        <taxon>Oxyuridae</taxon>
        <taxon>Enterobius</taxon>
    </lineage>
</organism>
<dbReference type="PRINTS" id="PR00100">
    <property type="entry name" value="AOTCASE"/>
</dbReference>
<evidence type="ECO:0000256" key="3">
    <source>
        <dbReference type="ARBA" id="ARBA00005077"/>
    </source>
</evidence>
<dbReference type="InterPro" id="IPR024403">
    <property type="entry name" value="DHOase_cat"/>
</dbReference>
<dbReference type="HAMAP" id="MF_01209">
    <property type="entry name" value="CPSase_S_chain"/>
    <property type="match status" value="1"/>
</dbReference>
<dbReference type="InterPro" id="IPR005483">
    <property type="entry name" value="CPSase_dom"/>
</dbReference>
<sequence>MAATLYLQCSDGELWFRGELFGAKKSVSGEIVFQTGMVGYEESLTDPSYARQLLVLTYPLVGNYGVSLAAQDQYGLPMTFESDRVWPQALIVDRICPEGEQCDREISESLNQYLKKAGVPGLSGIDTRHLTKIIREKGVMKAKIIVDNEESITDLPYVDINEENLIELVSTKTMRTFGDGGLRIMMVDCGAKYNQIRCFLKRGASVLLVPHNYSFDQAFDCDGLFLSNGPGDPSHYTDLVERIRNFLEKEVPVFGICLGNQLLALAAGARTSKLRYGNRGHNQPCVHIDTGRCFITSQNHGFAVDVETLPPDWDQLFVNENDKTNEGIIHRNLPFFGVQFHPEHCAGPEDLECLFDIFLDAVCKRKENTEFSLRNLLTEKLGFMCKYVVPPQSKVLILGSGGLSIGQAGEFDYSGAQAIKALKEQSVLTVLVNPNVATVQTSKGFADQTYFVPVSPDYVTDIIKKERPSGLLCTFGGQTALNCAIELYKSGILRKYSVEVLGTAIETIIKTEDRELFNLEMAAIGERIAPSEAAVTLGDAVAAANKIGYPVMIRAAYALGGLGSGFADNDEDLLKVAQVALAHSNQVLIDKSLRGWKEIEYEVCNMENIDPLGIHTGESIVVAPSQTLTNHQYQTLRSVAIKVIRHLGIIGECNIQFAVNSIKFEYYIIEVNARLSRSSALASKATGYPLAYVAALLALGKDLSKIRNKITGTTTACFEPSLDYIVVKIPRWDLNKFARVSTKIGSSMKSIGEVMSIGRSFEEAFQKALRMVNENVDGFSPSAFPKEPIDEDFLSPTDKRVFALARALYSKKYTVSTLRELTKIDSWFLYRMQHIIALHQKLENYGLVDLPESLVREAKKCGFSDKQIASIIYRYDFTFPETERKNFNELNVSKLRQKLNIKPLVKQIDTLAAEWPAQTNYLYLTYNGRDDDVLFNVKNGVIVLGSGAYRIGSSVEFDACSVSCINELKKLGYQPITINCNPETVSTDYDMCSRLYFEEVSFEVLADIYEKEYPTGVIVAFGGQLPNNIAGYLARSSPFSDFKINIFGTLPDFIEIAENRFKFSRLLDKLQETSDLNAAEEFCEEVGYPCIIRPSFVLSGAAMNVAHNRDDFRTFLSRAAKVSNEYPIVVSEFISNAKEIDVDAVAFDGKVLASAVCEHVENAGVHSGDATLVTPPQDMTVITDKKIQRMIVRIAEALSICGPFNMQLIAKDDQLKVIEVNLRASRSFPFISKTYDFDFVALATRCVMAREDHLLKASLKPVNVTTNNRVGVKVSQFSFSRLAGADVMLGVEMASTGEVAGFGEDRYEAYLKALISTGFVLPKKTIFLSIGGYHAKAEMLSSVRILHDLGFTLLASKGTADYFSSNKIPIKAMDWCFDEKDEGNEKTAAQSSTLAEALRNKAVHLVINLPIRDSGAYRVSVFRTHGYRTRRLAIDSGVPLITDIKCAKLFIHALRIFKGRPKMNPKLDGVSSRLLKRLPGFIDVHAHMREPGQEHKENWYSGTCAAVAGGITMVLAMPNTIPPITSEENFRFADTIASNSAVADYAMYLGGTNSNAEIVSALASRSCGLKLYMNSTFSEIRLDSLEDWIKHFKSFPTSKPIVCHAESNTLVEVLAVAQLCKRHVHIAHVSTAFEIRLIRMAKEAGWKVTCEVCPHHLFLTRDSVPAGFQEVRPKLGTEEDRLALWENISAIDCFSTDHAPHTVDEKKKGLPGFPSVEYIVPLLLTAVSEGKMTLEQLIERMYTNPRRIFSLPAQKDTYIEVDVNEEWKIPNDGGFSKAGWTPYGGRTVKGRVHTVVIRGEEVFVDGKVVCSPGFGKNVFTSTDSRLSFDDIHETESHTVSPVLIRGSQNSEAETSSTCSDLDFSSSAVPIQDTVFKGRSIIEVETISKIMLDKVFDLAAQYRNCVDEGESRIHEVLKGYTLGLVFYEASTRTANSFTAAMQQLGGSVLIMNEKTSSIQKGESLEDTIIIMSCYTDVIALRHPEKGAAARAALSVHKPIINAGDGVGQHPTQAILDVFTIRDEIGTVHNVKIALVGDLRNGRTVHSLAKLLCLFRDVTIHYVVPHPDLSIPDDIVDYVEEHGKNTKQFSDKAVPYFMEFNLDLVRRFPIVMHPLPRVVEIDKEIDSDERAAYFRQARNGLFVRMALLSLVLDKCPSFQK</sequence>
<dbReference type="EMBL" id="UXUI01007246">
    <property type="protein sequence ID" value="VDD86510.1"/>
    <property type="molecule type" value="Genomic_DNA"/>
</dbReference>
<keyword evidence="10" id="KW-0808">Transferase</keyword>
<keyword evidence="16" id="KW-0315">Glutamine amidotransferase</keyword>
<dbReference type="Pfam" id="PF00185">
    <property type="entry name" value="OTCace"/>
    <property type="match status" value="1"/>
</dbReference>
<dbReference type="GO" id="GO:0016597">
    <property type="term" value="F:amino acid binding"/>
    <property type="evidence" value="ECO:0007669"/>
    <property type="project" value="InterPro"/>
</dbReference>
<keyword evidence="12" id="KW-0677">Repeat</keyword>
<evidence type="ECO:0000256" key="26">
    <source>
        <dbReference type="PROSITE-ProRule" id="PRU00409"/>
    </source>
</evidence>
<comment type="similarity">
    <text evidence="19">In the 3rd section; belongs to the metallo-dependent hydrolases superfamily. DHOase family. CAD subfamily.</text>
</comment>
<reference evidence="31" key="1">
    <citation type="submission" date="2016-04" db="UniProtKB">
        <authorList>
            <consortium name="WormBaseParasite"/>
        </authorList>
    </citation>
    <scope>IDENTIFICATION</scope>
</reference>
<comment type="pathway">
    <text evidence="2">Pyrimidine metabolism; UMP biosynthesis via de novo pathway; (S)-dihydroorotate from bicarbonate: step 3/3.</text>
</comment>
<dbReference type="PROSITE" id="PS51855">
    <property type="entry name" value="MGS"/>
    <property type="match status" value="1"/>
</dbReference>
<evidence type="ECO:0000256" key="1">
    <source>
        <dbReference type="ARBA" id="ARBA00001947"/>
    </source>
</evidence>
<dbReference type="FunFam" id="3.30.1490.20:FF:000001">
    <property type="entry name" value="Carbamoyl-phosphate synthase large chain"/>
    <property type="match status" value="1"/>
</dbReference>
<dbReference type="FunFam" id="3.40.50.20:FF:000001">
    <property type="entry name" value="Carbamoyl-phosphate synthase large chain"/>
    <property type="match status" value="1"/>
</dbReference>
<dbReference type="EC" id="6.3.4.16" evidence="21"/>
<dbReference type="InterPro" id="IPR005479">
    <property type="entry name" value="CPAse_ATP-bd"/>
</dbReference>